<dbReference type="GO" id="GO:0000976">
    <property type="term" value="F:transcription cis-regulatory region binding"/>
    <property type="evidence" value="ECO:0007669"/>
    <property type="project" value="TreeGrafter"/>
</dbReference>
<evidence type="ECO:0000256" key="5">
    <source>
        <dbReference type="ARBA" id="ARBA00023163"/>
    </source>
</evidence>
<name>A0A934S3J3_9BACT</name>
<keyword evidence="11" id="KW-1185">Reference proteome</keyword>
<sequence length="218" mass="24446">MKLLVVEDNERLLKSLADYLQDEGFVVSCAADGEDGLHKATNWEYDLIILDVMLPVTDGWTILQHLRQSGSSTPVIMLTAKDQLADRLRGLNGGADDYLIKPFEMEELVARVRAALRRAAGSPSPLRTFGDVSLDTTNRIASLGGIPVDLSAREFALLEILASKHGNIVSRDYLYERLFDDEDESLSNMLDVYIYRLRSKLGKHKIQTRRGLGYIFQS</sequence>
<dbReference type="InterPro" id="IPR036388">
    <property type="entry name" value="WH-like_DNA-bd_sf"/>
</dbReference>
<dbReference type="CDD" id="cd00383">
    <property type="entry name" value="trans_reg_C"/>
    <property type="match status" value="1"/>
</dbReference>
<proteinExistence type="predicted"/>
<dbReference type="InterPro" id="IPR001789">
    <property type="entry name" value="Sig_transdc_resp-reg_receiver"/>
</dbReference>
<dbReference type="PANTHER" id="PTHR48111:SF1">
    <property type="entry name" value="TWO-COMPONENT RESPONSE REGULATOR ORR33"/>
    <property type="match status" value="1"/>
</dbReference>
<dbReference type="GO" id="GO:0006355">
    <property type="term" value="P:regulation of DNA-templated transcription"/>
    <property type="evidence" value="ECO:0007669"/>
    <property type="project" value="InterPro"/>
</dbReference>
<gene>
    <name evidence="10" type="ORF">JIN85_02410</name>
</gene>
<protein>
    <submittedName>
        <fullName evidence="10">Response regulator transcription factor</fullName>
    </submittedName>
</protein>
<dbReference type="InterPro" id="IPR011006">
    <property type="entry name" value="CheY-like_superfamily"/>
</dbReference>
<dbReference type="AlphaFoldDB" id="A0A934S3J3"/>
<evidence type="ECO:0000256" key="1">
    <source>
        <dbReference type="ARBA" id="ARBA00022553"/>
    </source>
</evidence>
<evidence type="ECO:0000256" key="2">
    <source>
        <dbReference type="ARBA" id="ARBA00023012"/>
    </source>
</evidence>
<organism evidence="10 11">
    <name type="scientific">Luteolibacter pohnpeiensis</name>
    <dbReference type="NCBI Taxonomy" id="454153"/>
    <lineage>
        <taxon>Bacteria</taxon>
        <taxon>Pseudomonadati</taxon>
        <taxon>Verrucomicrobiota</taxon>
        <taxon>Verrucomicrobiia</taxon>
        <taxon>Verrucomicrobiales</taxon>
        <taxon>Verrucomicrobiaceae</taxon>
        <taxon>Luteolibacter</taxon>
    </lineage>
</organism>
<dbReference type="Gene3D" id="6.10.250.690">
    <property type="match status" value="1"/>
</dbReference>
<dbReference type="PROSITE" id="PS51755">
    <property type="entry name" value="OMPR_PHOB"/>
    <property type="match status" value="1"/>
</dbReference>
<feature type="modified residue" description="4-aspartylphosphate" evidence="6">
    <location>
        <position position="51"/>
    </location>
</feature>
<dbReference type="GO" id="GO:0032993">
    <property type="term" value="C:protein-DNA complex"/>
    <property type="evidence" value="ECO:0007669"/>
    <property type="project" value="TreeGrafter"/>
</dbReference>
<dbReference type="InterPro" id="IPR039420">
    <property type="entry name" value="WalR-like"/>
</dbReference>
<dbReference type="SMART" id="SM00862">
    <property type="entry name" value="Trans_reg_C"/>
    <property type="match status" value="1"/>
</dbReference>
<dbReference type="Pfam" id="PF00072">
    <property type="entry name" value="Response_reg"/>
    <property type="match status" value="1"/>
</dbReference>
<dbReference type="Gene3D" id="3.40.50.2300">
    <property type="match status" value="1"/>
</dbReference>
<dbReference type="Proteomes" id="UP000603141">
    <property type="component" value="Unassembled WGS sequence"/>
</dbReference>
<evidence type="ECO:0000256" key="6">
    <source>
        <dbReference type="PROSITE-ProRule" id="PRU00169"/>
    </source>
</evidence>
<comment type="caution">
    <text evidence="10">The sequence shown here is derived from an EMBL/GenBank/DDBJ whole genome shotgun (WGS) entry which is preliminary data.</text>
</comment>
<feature type="domain" description="OmpR/PhoB-type" evidence="9">
    <location>
        <begin position="124"/>
        <end position="218"/>
    </location>
</feature>
<dbReference type="InterPro" id="IPR001867">
    <property type="entry name" value="OmpR/PhoB-type_DNA-bd"/>
</dbReference>
<evidence type="ECO:0000259" key="8">
    <source>
        <dbReference type="PROSITE" id="PS50110"/>
    </source>
</evidence>
<evidence type="ECO:0000259" key="9">
    <source>
        <dbReference type="PROSITE" id="PS51755"/>
    </source>
</evidence>
<accession>A0A934S3J3</accession>
<keyword evidence="2" id="KW-0902">Two-component regulatory system</keyword>
<feature type="domain" description="Response regulatory" evidence="8">
    <location>
        <begin position="2"/>
        <end position="116"/>
    </location>
</feature>
<dbReference type="SUPFAM" id="SSF52172">
    <property type="entry name" value="CheY-like"/>
    <property type="match status" value="1"/>
</dbReference>
<keyword evidence="4 7" id="KW-0238">DNA-binding</keyword>
<dbReference type="SMART" id="SM00448">
    <property type="entry name" value="REC"/>
    <property type="match status" value="1"/>
</dbReference>
<evidence type="ECO:0000256" key="4">
    <source>
        <dbReference type="ARBA" id="ARBA00023125"/>
    </source>
</evidence>
<evidence type="ECO:0000313" key="10">
    <source>
        <dbReference type="EMBL" id="MBK1881248.1"/>
    </source>
</evidence>
<dbReference type="PROSITE" id="PS50110">
    <property type="entry name" value="RESPONSE_REGULATORY"/>
    <property type="match status" value="1"/>
</dbReference>
<dbReference type="GO" id="GO:0005829">
    <property type="term" value="C:cytosol"/>
    <property type="evidence" value="ECO:0007669"/>
    <property type="project" value="TreeGrafter"/>
</dbReference>
<dbReference type="Gene3D" id="1.10.10.10">
    <property type="entry name" value="Winged helix-like DNA-binding domain superfamily/Winged helix DNA-binding domain"/>
    <property type="match status" value="1"/>
</dbReference>
<keyword evidence="3" id="KW-0805">Transcription regulation</keyword>
<evidence type="ECO:0000313" key="11">
    <source>
        <dbReference type="Proteomes" id="UP000603141"/>
    </source>
</evidence>
<reference evidence="10" key="1">
    <citation type="submission" date="2021-01" db="EMBL/GenBank/DDBJ databases">
        <title>Modified the classification status of verrucomicrobia.</title>
        <authorList>
            <person name="Feng X."/>
        </authorList>
    </citation>
    <scope>NUCLEOTIDE SEQUENCE</scope>
    <source>
        <strain evidence="10">KCTC 22041</strain>
    </source>
</reference>
<keyword evidence="1 6" id="KW-0597">Phosphoprotein</keyword>
<keyword evidence="5" id="KW-0804">Transcription</keyword>
<evidence type="ECO:0000256" key="3">
    <source>
        <dbReference type="ARBA" id="ARBA00023015"/>
    </source>
</evidence>
<dbReference type="CDD" id="cd19935">
    <property type="entry name" value="REC_OmpR_CusR-like"/>
    <property type="match status" value="1"/>
</dbReference>
<dbReference type="PANTHER" id="PTHR48111">
    <property type="entry name" value="REGULATOR OF RPOS"/>
    <property type="match status" value="1"/>
</dbReference>
<dbReference type="Pfam" id="PF00486">
    <property type="entry name" value="Trans_reg_C"/>
    <property type="match status" value="1"/>
</dbReference>
<dbReference type="RefSeq" id="WP_200267282.1">
    <property type="nucleotide sequence ID" value="NZ_JAENIJ010000003.1"/>
</dbReference>
<dbReference type="FunFam" id="3.40.50.2300:FF:000001">
    <property type="entry name" value="DNA-binding response regulator PhoB"/>
    <property type="match status" value="1"/>
</dbReference>
<feature type="DNA-binding region" description="OmpR/PhoB-type" evidence="7">
    <location>
        <begin position="124"/>
        <end position="218"/>
    </location>
</feature>
<evidence type="ECO:0000256" key="7">
    <source>
        <dbReference type="PROSITE-ProRule" id="PRU01091"/>
    </source>
</evidence>
<dbReference type="GO" id="GO:0000156">
    <property type="term" value="F:phosphorelay response regulator activity"/>
    <property type="evidence" value="ECO:0007669"/>
    <property type="project" value="TreeGrafter"/>
</dbReference>
<dbReference type="EMBL" id="JAENIJ010000003">
    <property type="protein sequence ID" value="MBK1881248.1"/>
    <property type="molecule type" value="Genomic_DNA"/>
</dbReference>